<dbReference type="KEGG" id="haz:A9404_08715"/>
<evidence type="ECO:0000313" key="8">
    <source>
        <dbReference type="Proteomes" id="UP000078596"/>
    </source>
</evidence>
<evidence type="ECO:0000256" key="3">
    <source>
        <dbReference type="ARBA" id="ARBA00022603"/>
    </source>
</evidence>
<name>A0A191ZKJ1_9GAMM</name>
<dbReference type="EC" id="2.1.1.170" evidence="6"/>
<dbReference type="AlphaFoldDB" id="A0A191ZKJ1"/>
<dbReference type="PANTHER" id="PTHR31760">
    <property type="entry name" value="S-ADENOSYL-L-METHIONINE-DEPENDENT METHYLTRANSFERASES SUPERFAMILY PROTEIN"/>
    <property type="match status" value="1"/>
</dbReference>
<dbReference type="EMBL" id="CP016027">
    <property type="protein sequence ID" value="ANJ68380.1"/>
    <property type="molecule type" value="Genomic_DNA"/>
</dbReference>
<organism evidence="7 8">
    <name type="scientific">Halothiobacillus diazotrophicus</name>
    <dbReference type="NCBI Taxonomy" id="1860122"/>
    <lineage>
        <taxon>Bacteria</taxon>
        <taxon>Pseudomonadati</taxon>
        <taxon>Pseudomonadota</taxon>
        <taxon>Gammaproteobacteria</taxon>
        <taxon>Chromatiales</taxon>
        <taxon>Halothiobacillaceae</taxon>
        <taxon>Halothiobacillus</taxon>
    </lineage>
</organism>
<comment type="function">
    <text evidence="6">Specifically methylates the N7 position of guanine in position 527 of 16S rRNA.</text>
</comment>
<reference evidence="7 8" key="1">
    <citation type="submission" date="2016-06" db="EMBL/GenBank/DDBJ databases">
        <title>Insight into the functional genes involving in sulfur oxidation in Pearl River water.</title>
        <authorList>
            <person name="Luo J."/>
            <person name="Tan X."/>
            <person name="Lin W."/>
        </authorList>
    </citation>
    <scope>NUCLEOTIDE SEQUENCE [LARGE SCALE GENOMIC DNA]</scope>
    <source>
        <strain evidence="7 8">LS2</strain>
    </source>
</reference>
<dbReference type="NCBIfam" id="TIGR00138">
    <property type="entry name" value="rsmG_gidB"/>
    <property type="match status" value="1"/>
</dbReference>
<protein>
    <recommendedName>
        <fullName evidence="6">Ribosomal RNA small subunit methyltransferase G</fullName>
        <ecNumber evidence="6">2.1.1.170</ecNumber>
    </recommendedName>
    <alternativeName>
        <fullName evidence="6">16S rRNA 7-methylguanosine methyltransferase</fullName>
        <shortName evidence="6">16S rRNA m7G methyltransferase</shortName>
    </alternativeName>
</protein>
<feature type="binding site" evidence="6">
    <location>
        <position position="148"/>
    </location>
    <ligand>
        <name>S-adenosyl-L-methionine</name>
        <dbReference type="ChEBI" id="CHEBI:59789"/>
    </ligand>
</feature>
<comment type="caution">
    <text evidence="6">Lacks conserved residue(s) required for the propagation of feature annotation.</text>
</comment>
<dbReference type="STRING" id="1860122.A9404_08715"/>
<comment type="catalytic activity">
    <reaction evidence="6">
        <text>guanosine(527) in 16S rRNA + S-adenosyl-L-methionine = N(7)-methylguanosine(527) in 16S rRNA + S-adenosyl-L-homocysteine</text>
        <dbReference type="Rhea" id="RHEA:42732"/>
        <dbReference type="Rhea" id="RHEA-COMP:10209"/>
        <dbReference type="Rhea" id="RHEA-COMP:10210"/>
        <dbReference type="ChEBI" id="CHEBI:57856"/>
        <dbReference type="ChEBI" id="CHEBI:59789"/>
        <dbReference type="ChEBI" id="CHEBI:74269"/>
        <dbReference type="ChEBI" id="CHEBI:74480"/>
        <dbReference type="EC" id="2.1.1.170"/>
    </reaction>
</comment>
<proteinExistence type="inferred from homology"/>
<sequence>MAEIGVAPALVDAIAAGARGLDQPVAPETAVQLAGYLMLLSKWNRTYNLTAVRDPADMVVRHVLDSLAVRPWVRSAGRLADVGSGPGIPGIILAIADPTLDVTLIDSNLKMTRFAETAIRTLGLPNVRVVRGRVESLPADQFDQVISRAYASTSDFLTSTAHLARPGGEWLAMKGRVDVATPETMPDKFEIREIMPLTVPGLNAERHLLIFQRETMS</sequence>
<dbReference type="CDD" id="cd02440">
    <property type="entry name" value="AdoMet_MTases"/>
    <property type="match status" value="1"/>
</dbReference>
<comment type="similarity">
    <text evidence="6">Belongs to the methyltransferase superfamily. RNA methyltransferase RsmG family.</text>
</comment>
<keyword evidence="5 6" id="KW-0949">S-adenosyl-L-methionine</keyword>
<dbReference type="SUPFAM" id="SSF53335">
    <property type="entry name" value="S-adenosyl-L-methionine-dependent methyltransferases"/>
    <property type="match status" value="1"/>
</dbReference>
<comment type="subcellular location">
    <subcellularLocation>
        <location evidence="6">Cytoplasm</location>
    </subcellularLocation>
</comment>
<evidence type="ECO:0000256" key="6">
    <source>
        <dbReference type="HAMAP-Rule" id="MF_00074"/>
    </source>
</evidence>
<evidence type="ECO:0000256" key="2">
    <source>
        <dbReference type="ARBA" id="ARBA00022552"/>
    </source>
</evidence>
<dbReference type="Gene3D" id="3.40.50.150">
    <property type="entry name" value="Vaccinia Virus protein VP39"/>
    <property type="match status" value="1"/>
</dbReference>
<evidence type="ECO:0000256" key="5">
    <source>
        <dbReference type="ARBA" id="ARBA00022691"/>
    </source>
</evidence>
<dbReference type="Pfam" id="PF02527">
    <property type="entry name" value="GidB"/>
    <property type="match status" value="1"/>
</dbReference>
<keyword evidence="8" id="KW-1185">Reference proteome</keyword>
<keyword evidence="3 6" id="KW-0489">Methyltransferase</keyword>
<dbReference type="HAMAP" id="MF_00074">
    <property type="entry name" value="16SrRNA_methyltr_G"/>
    <property type="match status" value="1"/>
</dbReference>
<dbReference type="PANTHER" id="PTHR31760:SF0">
    <property type="entry name" value="S-ADENOSYL-L-METHIONINE-DEPENDENT METHYLTRANSFERASES SUPERFAMILY PROTEIN"/>
    <property type="match status" value="1"/>
</dbReference>
<gene>
    <name evidence="6" type="primary">rsmG</name>
    <name evidence="7" type="ORF">A9404_08715</name>
</gene>
<accession>A0A191ZKJ1</accession>
<evidence type="ECO:0000256" key="4">
    <source>
        <dbReference type="ARBA" id="ARBA00022679"/>
    </source>
</evidence>
<dbReference type="PIRSF" id="PIRSF003078">
    <property type="entry name" value="GidB"/>
    <property type="match status" value="1"/>
</dbReference>
<evidence type="ECO:0000256" key="1">
    <source>
        <dbReference type="ARBA" id="ARBA00022490"/>
    </source>
</evidence>
<dbReference type="GO" id="GO:0070043">
    <property type="term" value="F:rRNA (guanine-N7-)-methyltransferase activity"/>
    <property type="evidence" value="ECO:0007669"/>
    <property type="project" value="UniProtKB-UniRule"/>
</dbReference>
<dbReference type="Proteomes" id="UP000078596">
    <property type="component" value="Chromosome"/>
</dbReference>
<evidence type="ECO:0000313" key="7">
    <source>
        <dbReference type="EMBL" id="ANJ68380.1"/>
    </source>
</evidence>
<keyword evidence="4 6" id="KW-0808">Transferase</keyword>
<keyword evidence="1 6" id="KW-0963">Cytoplasm</keyword>
<dbReference type="InterPro" id="IPR029063">
    <property type="entry name" value="SAM-dependent_MTases_sf"/>
</dbReference>
<feature type="binding site" evidence="6">
    <location>
        <position position="83"/>
    </location>
    <ligand>
        <name>S-adenosyl-L-methionine</name>
        <dbReference type="ChEBI" id="CHEBI:59789"/>
    </ligand>
</feature>
<dbReference type="InterPro" id="IPR003682">
    <property type="entry name" value="rRNA_ssu_MeTfrase_G"/>
</dbReference>
<dbReference type="GO" id="GO:0005829">
    <property type="term" value="C:cytosol"/>
    <property type="evidence" value="ECO:0007669"/>
    <property type="project" value="TreeGrafter"/>
</dbReference>
<keyword evidence="2 6" id="KW-0698">rRNA processing</keyword>
<feature type="binding site" evidence="6">
    <location>
        <begin position="134"/>
        <end position="135"/>
    </location>
    <ligand>
        <name>S-adenosyl-L-methionine</name>
        <dbReference type="ChEBI" id="CHEBI:59789"/>
    </ligand>
</feature>